<dbReference type="InterPro" id="IPR036144">
    <property type="entry name" value="RibA-like_sf"/>
</dbReference>
<keyword evidence="12 19" id="KW-0460">Magnesium</keyword>
<evidence type="ECO:0000256" key="7">
    <source>
        <dbReference type="ARBA" id="ARBA00022619"/>
    </source>
</evidence>
<dbReference type="HAMAP" id="MF_00179">
    <property type="entry name" value="RibA"/>
    <property type="match status" value="1"/>
</dbReference>
<dbReference type="NCBIfam" id="NF006803">
    <property type="entry name" value="PRK09311.1"/>
    <property type="match status" value="1"/>
</dbReference>
<comment type="cofactor">
    <cofactor evidence="2">
        <name>Mn(2+)</name>
        <dbReference type="ChEBI" id="CHEBI:29035"/>
    </cofactor>
</comment>
<dbReference type="GO" id="GO:0008686">
    <property type="term" value="F:3,4-dihydroxy-2-butanone-4-phosphate synthase activity"/>
    <property type="evidence" value="ECO:0007669"/>
    <property type="project" value="UniProtKB-UniRule"/>
</dbReference>
<keyword evidence="13 19" id="KW-0342">GTP-binding</keyword>
<dbReference type="Proteomes" id="UP000323393">
    <property type="component" value="Unassembled WGS sequence"/>
</dbReference>
<dbReference type="PANTHER" id="PTHR21327:SF18">
    <property type="entry name" value="3,4-DIHYDROXY-2-BUTANONE 4-PHOSPHATE SYNTHASE"/>
    <property type="match status" value="1"/>
</dbReference>
<dbReference type="PANTHER" id="PTHR21327">
    <property type="entry name" value="GTP CYCLOHYDROLASE II-RELATED"/>
    <property type="match status" value="1"/>
</dbReference>
<dbReference type="GO" id="GO:0005829">
    <property type="term" value="C:cytosol"/>
    <property type="evidence" value="ECO:0007669"/>
    <property type="project" value="TreeGrafter"/>
</dbReference>
<feature type="region of interest" description="GTP cyclohydrolase II" evidence="19">
    <location>
        <begin position="203"/>
        <end position="400"/>
    </location>
</feature>
<dbReference type="GO" id="GO:0000287">
    <property type="term" value="F:magnesium ion binding"/>
    <property type="evidence" value="ECO:0007669"/>
    <property type="project" value="UniProtKB-UniRule"/>
</dbReference>
<evidence type="ECO:0000313" key="22">
    <source>
        <dbReference type="Proteomes" id="UP000323393"/>
    </source>
</evidence>
<dbReference type="InterPro" id="IPR032677">
    <property type="entry name" value="GTP_cyclohydro_II"/>
</dbReference>
<dbReference type="InterPro" id="IPR000926">
    <property type="entry name" value="RibA"/>
</dbReference>
<evidence type="ECO:0000259" key="20">
    <source>
        <dbReference type="Pfam" id="PF00925"/>
    </source>
</evidence>
<comment type="cofactor">
    <cofactor evidence="19">
        <name>Zn(2+)</name>
        <dbReference type="ChEBI" id="CHEBI:29105"/>
    </cofactor>
    <text evidence="19">Binds 1 zinc ion per subunit.</text>
</comment>
<dbReference type="AlphaFoldDB" id="A0AA94WK06"/>
<dbReference type="SUPFAM" id="SSF55821">
    <property type="entry name" value="YrdC/RibB"/>
    <property type="match status" value="1"/>
</dbReference>
<feature type="active site" description="Nucleophile; for GTP cyclohydrolase activity" evidence="19">
    <location>
        <position position="332"/>
    </location>
</feature>
<dbReference type="EC" id="4.1.99.12" evidence="19"/>
<evidence type="ECO:0000256" key="14">
    <source>
        <dbReference type="ARBA" id="ARBA00023211"/>
    </source>
</evidence>
<evidence type="ECO:0000256" key="3">
    <source>
        <dbReference type="ARBA" id="ARBA00002284"/>
    </source>
</evidence>
<dbReference type="Gene3D" id="3.90.870.10">
    <property type="entry name" value="DHBP synthase"/>
    <property type="match status" value="1"/>
</dbReference>
<comment type="catalytic activity">
    <reaction evidence="18 19">
        <text>GTP + 4 H2O = 2,5-diamino-6-hydroxy-4-(5-phosphoribosylamino)-pyrimidine + formate + 2 phosphate + 3 H(+)</text>
        <dbReference type="Rhea" id="RHEA:23704"/>
        <dbReference type="ChEBI" id="CHEBI:15377"/>
        <dbReference type="ChEBI" id="CHEBI:15378"/>
        <dbReference type="ChEBI" id="CHEBI:15740"/>
        <dbReference type="ChEBI" id="CHEBI:37565"/>
        <dbReference type="ChEBI" id="CHEBI:43474"/>
        <dbReference type="ChEBI" id="CHEBI:58614"/>
        <dbReference type="EC" id="3.5.4.25"/>
    </reaction>
</comment>
<feature type="binding site" evidence="19">
    <location>
        <position position="144"/>
    </location>
    <ligand>
        <name>Mg(2+)</name>
        <dbReference type="ChEBI" id="CHEBI:18420"/>
        <label>2</label>
    </ligand>
</feature>
<feature type="site" description="Essential for DHBP synthase activity" evidence="19">
    <location>
        <position position="127"/>
    </location>
</feature>
<feature type="site" description="Essential for DHBP synthase activity" evidence="19">
    <location>
        <position position="165"/>
    </location>
</feature>
<feature type="binding site" evidence="19">
    <location>
        <position position="318"/>
    </location>
    <ligand>
        <name>GTP</name>
        <dbReference type="ChEBI" id="CHEBI:37565"/>
    </ligand>
</feature>
<feature type="domain" description="GTP cyclohydrolase II" evidence="20">
    <location>
        <begin position="209"/>
        <end position="374"/>
    </location>
</feature>
<comment type="function">
    <text evidence="17 19">Catalyzes the conversion of GTP to 2,5-diamino-6-ribosylamino-4(3H)-pyrimidinone 5'-phosphate (DARP), formate and pyrophosphate.</text>
</comment>
<feature type="active site" description="Proton acceptor; for GTP cyclohydrolase activity" evidence="19">
    <location>
        <position position="330"/>
    </location>
</feature>
<accession>A0AA94WK06</accession>
<dbReference type="EC" id="3.5.4.25" evidence="19"/>
<comment type="pathway">
    <text evidence="5 19">Cofactor biosynthesis; riboflavin biosynthesis; 2-hydroxy-3-oxobutyl phosphate from D-ribulose 5-phosphate: step 1/1.</text>
</comment>
<feature type="binding site" evidence="19">
    <location>
        <position position="34"/>
    </location>
    <ligand>
        <name>D-ribulose 5-phosphate</name>
        <dbReference type="ChEBI" id="CHEBI:58121"/>
    </ligand>
</feature>
<keyword evidence="16 19" id="KW-0511">Multifunctional enzyme</keyword>
<comment type="pathway">
    <text evidence="4 19">Cofactor biosynthesis; riboflavin biosynthesis; 5-amino-6-(D-ribitylamino)uracil from GTP: step 1/4.</text>
</comment>
<keyword evidence="10 19" id="KW-0378">Hydrolase</keyword>
<dbReference type="GO" id="GO:0008270">
    <property type="term" value="F:zinc ion binding"/>
    <property type="evidence" value="ECO:0007669"/>
    <property type="project" value="UniProtKB-UniRule"/>
</dbReference>
<evidence type="ECO:0000256" key="2">
    <source>
        <dbReference type="ARBA" id="ARBA00001936"/>
    </source>
</evidence>
<reference evidence="21 22" key="1">
    <citation type="submission" date="2019-08" db="EMBL/GenBank/DDBJ databases">
        <title>Bacillus genomes from the desert of Cuatro Cienegas, Coahuila.</title>
        <authorList>
            <person name="Olmedo-Alvarez G."/>
        </authorList>
    </citation>
    <scope>NUCLEOTIDE SEQUENCE [LARGE SCALE GENOMIC DNA]</scope>
    <source>
        <strain evidence="21 22">CH88_3T</strain>
    </source>
</reference>
<keyword evidence="9 19" id="KW-0547">Nucleotide-binding</keyword>
<evidence type="ECO:0000256" key="5">
    <source>
        <dbReference type="ARBA" id="ARBA00004904"/>
    </source>
</evidence>
<sequence>MSELFNSIEEALEDLQQGKVIIVCDDEDRENEGDFVALAEKATPAVVNFMATHGRGLICVPVQEELAEKLDLVPMVNHNTDSHGTAFTVSIDHKSTTTGISAFERSTTILELLSPASKAGDFKRPGHIFPLVAKKGGVLRRAGHTEAAVDLALMSGSYPAGVICEIMNEDGSMARVPELRKIADKFDLKMITIKDMIQYRNRKDKLVQREVEIKLPTEFGDFRAVGYSNVVDGKEHIALVKGDIDPESPTLVRVHSECLTGDVFGSNRCDCGPQLHAALAQIEKEGNGVLLYMRQEGRGIGLLNKMRAYKLQEEGYDTVEANEKLGFGADLRDYGIGAQILRDLGVSKMKLLTNNPRKIAGLKGYELEVVDRVPLQMPTKEANESYLKTKHSKLGHMLHF</sequence>
<evidence type="ECO:0000256" key="9">
    <source>
        <dbReference type="ARBA" id="ARBA00022741"/>
    </source>
</evidence>
<evidence type="ECO:0000256" key="11">
    <source>
        <dbReference type="ARBA" id="ARBA00022833"/>
    </source>
</evidence>
<evidence type="ECO:0000256" key="19">
    <source>
        <dbReference type="HAMAP-Rule" id="MF_01283"/>
    </source>
</evidence>
<dbReference type="RefSeq" id="WP_148966795.1">
    <property type="nucleotide sequence ID" value="NZ_JBNIKZ010000013.1"/>
</dbReference>
<evidence type="ECO:0000256" key="15">
    <source>
        <dbReference type="ARBA" id="ARBA00023239"/>
    </source>
</evidence>
<evidence type="ECO:0000256" key="12">
    <source>
        <dbReference type="ARBA" id="ARBA00022842"/>
    </source>
</evidence>
<feature type="binding site" evidence="19">
    <location>
        <position position="269"/>
    </location>
    <ligand>
        <name>Zn(2+)</name>
        <dbReference type="ChEBI" id="CHEBI:29105"/>
        <note>catalytic</note>
    </ligand>
</feature>
<feature type="binding site" evidence="19">
    <location>
        <position position="165"/>
    </location>
    <ligand>
        <name>D-ribulose 5-phosphate</name>
        <dbReference type="ChEBI" id="CHEBI:58121"/>
    </ligand>
</feature>
<dbReference type="Pfam" id="PF00926">
    <property type="entry name" value="DHBP_synthase"/>
    <property type="match status" value="1"/>
</dbReference>
<comment type="similarity">
    <text evidence="6 19">In the N-terminal section; belongs to the DHBP synthase family.</text>
</comment>
<evidence type="ECO:0000256" key="18">
    <source>
        <dbReference type="ARBA" id="ARBA00049295"/>
    </source>
</evidence>
<keyword evidence="7 19" id="KW-0686">Riboflavin biosynthesis</keyword>
<comment type="cofactor">
    <cofactor evidence="19">
        <name>Mg(2+)</name>
        <dbReference type="ChEBI" id="CHEBI:18420"/>
    </cofactor>
    <cofactor evidence="19">
        <name>Mn(2+)</name>
        <dbReference type="ChEBI" id="CHEBI:29035"/>
    </cofactor>
    <text evidence="19">Binds 2 divalent metal cations per subunit. Magnesium or manganese.</text>
</comment>
<dbReference type="Gene3D" id="3.40.50.10990">
    <property type="entry name" value="GTP cyclohydrolase II"/>
    <property type="match status" value="1"/>
</dbReference>
<evidence type="ECO:0000256" key="13">
    <source>
        <dbReference type="ARBA" id="ARBA00023134"/>
    </source>
</evidence>
<feature type="region of interest" description="DHBP synthase" evidence="19">
    <location>
        <begin position="1"/>
        <end position="202"/>
    </location>
</feature>
<feature type="binding site" evidence="19">
    <location>
        <position position="353"/>
    </location>
    <ligand>
        <name>GTP</name>
        <dbReference type="ChEBI" id="CHEBI:37565"/>
    </ligand>
</feature>
<feature type="binding site" evidence="19">
    <location>
        <position position="274"/>
    </location>
    <ligand>
        <name>GTP</name>
        <dbReference type="ChEBI" id="CHEBI:37565"/>
    </ligand>
</feature>
<evidence type="ECO:0000256" key="17">
    <source>
        <dbReference type="ARBA" id="ARBA00043932"/>
    </source>
</evidence>
<dbReference type="HAMAP" id="MF_01283">
    <property type="entry name" value="RibBA"/>
    <property type="match status" value="1"/>
</dbReference>
<comment type="catalytic activity">
    <reaction evidence="1 19">
        <text>D-ribulose 5-phosphate = (2S)-2-hydroxy-3-oxobutyl phosphate + formate + H(+)</text>
        <dbReference type="Rhea" id="RHEA:18457"/>
        <dbReference type="ChEBI" id="CHEBI:15378"/>
        <dbReference type="ChEBI" id="CHEBI:15740"/>
        <dbReference type="ChEBI" id="CHEBI:58121"/>
        <dbReference type="ChEBI" id="CHEBI:58830"/>
        <dbReference type="EC" id="4.1.99.12"/>
    </reaction>
</comment>
<feature type="binding site" evidence="19">
    <location>
        <begin position="29"/>
        <end position="30"/>
    </location>
    <ligand>
        <name>D-ribulose 5-phosphate</name>
        <dbReference type="ChEBI" id="CHEBI:58121"/>
    </ligand>
</feature>
<feature type="binding site" evidence="19">
    <location>
        <position position="30"/>
    </location>
    <ligand>
        <name>Mg(2+)</name>
        <dbReference type="ChEBI" id="CHEBI:18420"/>
        <label>1</label>
    </ligand>
</feature>
<evidence type="ECO:0000256" key="4">
    <source>
        <dbReference type="ARBA" id="ARBA00004853"/>
    </source>
</evidence>
<keyword evidence="14 19" id="KW-0464">Manganese</keyword>
<dbReference type="NCBIfam" id="NF001591">
    <property type="entry name" value="PRK00393.1"/>
    <property type="match status" value="1"/>
</dbReference>
<dbReference type="GO" id="GO:0009231">
    <property type="term" value="P:riboflavin biosynthetic process"/>
    <property type="evidence" value="ECO:0007669"/>
    <property type="project" value="UniProtKB-UniRule"/>
</dbReference>
<evidence type="ECO:0000256" key="8">
    <source>
        <dbReference type="ARBA" id="ARBA00022723"/>
    </source>
</evidence>
<feature type="binding site" evidence="19">
    <location>
        <begin position="141"/>
        <end position="145"/>
    </location>
    <ligand>
        <name>D-ribulose 5-phosphate</name>
        <dbReference type="ChEBI" id="CHEBI:58121"/>
    </ligand>
</feature>
<evidence type="ECO:0000256" key="6">
    <source>
        <dbReference type="ARBA" id="ARBA00005520"/>
    </source>
</evidence>
<feature type="binding site" evidence="19">
    <location>
        <position position="271"/>
    </location>
    <ligand>
        <name>Zn(2+)</name>
        <dbReference type="ChEBI" id="CHEBI:29105"/>
        <note>catalytic</note>
    </ligand>
</feature>
<gene>
    <name evidence="19" type="primary">ribBA</name>
    <name evidence="21" type="ORF">FZC74_17350</name>
</gene>
<dbReference type="NCBIfam" id="TIGR00506">
    <property type="entry name" value="ribB"/>
    <property type="match status" value="1"/>
</dbReference>
<protein>
    <recommendedName>
        <fullName evidence="19">Riboflavin biosynthesis protein RibBA</fullName>
    </recommendedName>
    <domain>
        <recommendedName>
            <fullName evidence="19">3,4-dihydroxy-2-butanone 4-phosphate synthase</fullName>
            <shortName evidence="19">DHBP synthase</shortName>
            <ecNumber evidence="19">4.1.99.12</ecNumber>
        </recommendedName>
    </domain>
    <domain>
        <recommendedName>
            <fullName evidence="19">GTP cyclohydrolase-2</fullName>
            <ecNumber evidence="19">3.5.4.25</ecNumber>
        </recommendedName>
        <alternativeName>
            <fullName evidence="19">GTP cyclohydrolase II</fullName>
        </alternativeName>
    </domain>
</protein>
<dbReference type="SUPFAM" id="SSF142695">
    <property type="entry name" value="RibA-like"/>
    <property type="match status" value="1"/>
</dbReference>
<evidence type="ECO:0000256" key="16">
    <source>
        <dbReference type="ARBA" id="ARBA00023268"/>
    </source>
</evidence>
<dbReference type="Pfam" id="PF00925">
    <property type="entry name" value="GTP_cyclohydro2"/>
    <property type="match status" value="1"/>
</dbReference>
<feature type="binding site" evidence="19">
    <location>
        <position position="30"/>
    </location>
    <ligand>
        <name>Mg(2+)</name>
        <dbReference type="ChEBI" id="CHEBI:18420"/>
        <label>2</label>
    </ligand>
</feature>
<organism evidence="21 22">
    <name type="scientific">Sutcliffiella horikoshii</name>
    <dbReference type="NCBI Taxonomy" id="79883"/>
    <lineage>
        <taxon>Bacteria</taxon>
        <taxon>Bacillati</taxon>
        <taxon>Bacillota</taxon>
        <taxon>Bacilli</taxon>
        <taxon>Bacillales</taxon>
        <taxon>Bacillaceae</taxon>
        <taxon>Sutcliffiella</taxon>
    </lineage>
</organism>
<dbReference type="InterPro" id="IPR000422">
    <property type="entry name" value="DHBP_synthase_RibB"/>
</dbReference>
<feature type="binding site" evidence="19">
    <location>
        <position position="258"/>
    </location>
    <ligand>
        <name>Zn(2+)</name>
        <dbReference type="ChEBI" id="CHEBI:29105"/>
        <note>catalytic</note>
    </ligand>
</feature>
<dbReference type="FunFam" id="3.90.870.10:FF:000001">
    <property type="entry name" value="Riboflavin biosynthesis protein RibBA"/>
    <property type="match status" value="1"/>
</dbReference>
<dbReference type="InterPro" id="IPR017945">
    <property type="entry name" value="DHBP_synth_RibB-like_a/b_dom"/>
</dbReference>
<dbReference type="GO" id="GO:0003935">
    <property type="term" value="F:GTP cyclohydrolase II activity"/>
    <property type="evidence" value="ECO:0007669"/>
    <property type="project" value="UniProtKB-UniRule"/>
</dbReference>
<feature type="binding site" evidence="19">
    <location>
        <begin position="296"/>
        <end position="298"/>
    </location>
    <ligand>
        <name>GTP</name>
        <dbReference type="ChEBI" id="CHEBI:37565"/>
    </ligand>
</feature>
<comment type="similarity">
    <text evidence="19">In the C-terminal section; belongs to the GTP cyclohydrolase II family.</text>
</comment>
<dbReference type="NCBIfam" id="TIGR00505">
    <property type="entry name" value="ribA"/>
    <property type="match status" value="1"/>
</dbReference>
<comment type="function">
    <text evidence="3 19">Catalyzes the conversion of D-ribulose 5-phosphate to formate and 3,4-dihydroxy-2-butanone 4-phosphate.</text>
</comment>
<dbReference type="GO" id="GO:0005525">
    <property type="term" value="F:GTP binding"/>
    <property type="evidence" value="ECO:0007669"/>
    <property type="project" value="UniProtKB-KW"/>
</dbReference>
<keyword evidence="11 19" id="KW-0862">Zinc</keyword>
<proteinExistence type="inferred from homology"/>
<evidence type="ECO:0000313" key="21">
    <source>
        <dbReference type="EMBL" id="TYS55832.1"/>
    </source>
</evidence>
<comment type="caution">
    <text evidence="21">The sequence shown here is derived from an EMBL/GenBank/DDBJ whole genome shotgun (WGS) entry which is preliminary data.</text>
</comment>
<dbReference type="FunFam" id="3.40.50.10990:FF:000001">
    <property type="entry name" value="Riboflavin biosynthesis protein RibBA"/>
    <property type="match status" value="1"/>
</dbReference>
<evidence type="ECO:0000256" key="10">
    <source>
        <dbReference type="ARBA" id="ARBA00022801"/>
    </source>
</evidence>
<keyword evidence="15 19" id="KW-0456">Lyase</keyword>
<dbReference type="GO" id="GO:0030145">
    <property type="term" value="F:manganese ion binding"/>
    <property type="evidence" value="ECO:0007669"/>
    <property type="project" value="UniProtKB-UniRule"/>
</dbReference>
<dbReference type="HAMAP" id="MF_00180">
    <property type="entry name" value="RibB"/>
    <property type="match status" value="1"/>
</dbReference>
<feature type="binding site" evidence="19">
    <location>
        <position position="358"/>
    </location>
    <ligand>
        <name>GTP</name>
        <dbReference type="ChEBI" id="CHEBI:37565"/>
    </ligand>
</feature>
<dbReference type="CDD" id="cd00641">
    <property type="entry name" value="GTP_cyclohydro2"/>
    <property type="match status" value="1"/>
</dbReference>
<keyword evidence="8 19" id="KW-0479">Metal-binding</keyword>
<dbReference type="EMBL" id="VTEU01000009">
    <property type="protein sequence ID" value="TYS55832.1"/>
    <property type="molecule type" value="Genomic_DNA"/>
</dbReference>
<dbReference type="PIRSF" id="PIRSF001259">
    <property type="entry name" value="RibA"/>
    <property type="match status" value="1"/>
</dbReference>
<name>A0AA94WK06_9BACI</name>
<dbReference type="InterPro" id="IPR016299">
    <property type="entry name" value="Riboflavin_synth_RibBA"/>
</dbReference>
<evidence type="ECO:0000256" key="1">
    <source>
        <dbReference type="ARBA" id="ARBA00000141"/>
    </source>
</evidence>
<feature type="binding site" evidence="19">
    <location>
        <begin position="253"/>
        <end position="257"/>
    </location>
    <ligand>
        <name>GTP</name>
        <dbReference type="ChEBI" id="CHEBI:37565"/>
    </ligand>
</feature>